<comment type="caution">
    <text evidence="1">The sequence shown here is derived from an EMBL/GenBank/DDBJ whole genome shotgun (WGS) entry which is preliminary data.</text>
</comment>
<organism evidence="1 2">
    <name type="scientific">Portunus trituberculatus</name>
    <name type="common">Swimming crab</name>
    <name type="synonym">Neptunus trituberculatus</name>
    <dbReference type="NCBI Taxonomy" id="210409"/>
    <lineage>
        <taxon>Eukaryota</taxon>
        <taxon>Metazoa</taxon>
        <taxon>Ecdysozoa</taxon>
        <taxon>Arthropoda</taxon>
        <taxon>Crustacea</taxon>
        <taxon>Multicrustacea</taxon>
        <taxon>Malacostraca</taxon>
        <taxon>Eumalacostraca</taxon>
        <taxon>Eucarida</taxon>
        <taxon>Decapoda</taxon>
        <taxon>Pleocyemata</taxon>
        <taxon>Brachyura</taxon>
        <taxon>Eubrachyura</taxon>
        <taxon>Portunoidea</taxon>
        <taxon>Portunidae</taxon>
        <taxon>Portuninae</taxon>
        <taxon>Portunus</taxon>
    </lineage>
</organism>
<accession>A0A5B7DGZ6</accession>
<dbReference type="EMBL" id="VSRR010000867">
    <property type="protein sequence ID" value="MPC20386.1"/>
    <property type="molecule type" value="Genomic_DNA"/>
</dbReference>
<dbReference type="AlphaFoldDB" id="A0A5B7DGZ6"/>
<evidence type="ECO:0000313" key="2">
    <source>
        <dbReference type="Proteomes" id="UP000324222"/>
    </source>
</evidence>
<proteinExistence type="predicted"/>
<reference evidence="1 2" key="1">
    <citation type="submission" date="2019-05" db="EMBL/GenBank/DDBJ databases">
        <title>Another draft genome of Portunus trituberculatus and its Hox gene families provides insights of decapod evolution.</title>
        <authorList>
            <person name="Jeong J.-H."/>
            <person name="Song I."/>
            <person name="Kim S."/>
            <person name="Choi T."/>
            <person name="Kim D."/>
            <person name="Ryu S."/>
            <person name="Kim W."/>
        </authorList>
    </citation>
    <scope>NUCLEOTIDE SEQUENCE [LARGE SCALE GENOMIC DNA]</scope>
    <source>
        <tissue evidence="1">Muscle</tissue>
    </source>
</reference>
<protein>
    <submittedName>
        <fullName evidence="1">Uncharacterized protein</fullName>
    </submittedName>
</protein>
<keyword evidence="2" id="KW-1185">Reference proteome</keyword>
<evidence type="ECO:0000313" key="1">
    <source>
        <dbReference type="EMBL" id="MPC20386.1"/>
    </source>
</evidence>
<gene>
    <name evidence="1" type="ORF">E2C01_013328</name>
</gene>
<dbReference type="Proteomes" id="UP000324222">
    <property type="component" value="Unassembled WGS sequence"/>
</dbReference>
<sequence length="142" mass="16093">MRQVPLTCCLSCVKFTRKRSWCLTVVVLVTATCQRLLAPLAEACMATRLLAGDTRLFLVLRDVPYSNLTSLLAPHWPFTMATTIVLNVKGAAQDTRATLFLYQPYTSVGPRLLRVEEWRGKTPVLNSTFIHRLHLLQDKFSE</sequence>
<name>A0A5B7DGZ6_PORTR</name>